<keyword evidence="3 5" id="KW-0521">NADP</keyword>
<comment type="similarity">
    <text evidence="5">Belongs to the GTP cyclohydrolase I family. QueF type 1 subfamily.</text>
</comment>
<dbReference type="NCBIfam" id="TIGR03139">
    <property type="entry name" value="QueF-II"/>
    <property type="match status" value="1"/>
</dbReference>
<dbReference type="PANTHER" id="PTHR34354">
    <property type="entry name" value="NADPH-DEPENDENT 7-CYANO-7-DEAZAGUANINE REDUCTASE"/>
    <property type="match status" value="1"/>
</dbReference>
<dbReference type="Gene3D" id="3.30.1130.10">
    <property type="match status" value="1"/>
</dbReference>
<protein>
    <recommendedName>
        <fullName evidence="5">NADPH-dependent 7-cyano-7-deazaguanine reductase</fullName>
        <ecNumber evidence="5">1.7.1.13</ecNumber>
    </recommendedName>
    <alternativeName>
        <fullName evidence="5">7-cyano-7-carbaguanine reductase</fullName>
    </alternativeName>
    <alternativeName>
        <fullName evidence="5">NADPH-dependent nitrile oxidoreductase</fullName>
    </alternativeName>
    <alternativeName>
        <fullName evidence="5">PreQ(0) reductase</fullName>
    </alternativeName>
</protein>
<accession>A0A7X0H5H9</accession>
<keyword evidence="1 5" id="KW-0963">Cytoplasm</keyword>
<feature type="active site" description="Thioimide intermediate" evidence="5">
    <location>
        <position position="32"/>
    </location>
</feature>
<dbReference type="GO" id="GO:0005737">
    <property type="term" value="C:cytoplasm"/>
    <property type="evidence" value="ECO:0007669"/>
    <property type="project" value="UniProtKB-SubCell"/>
</dbReference>
<organism evidence="7 8">
    <name type="scientific">Algisphaera agarilytica</name>
    <dbReference type="NCBI Taxonomy" id="1385975"/>
    <lineage>
        <taxon>Bacteria</taxon>
        <taxon>Pseudomonadati</taxon>
        <taxon>Planctomycetota</taxon>
        <taxon>Phycisphaerae</taxon>
        <taxon>Phycisphaerales</taxon>
        <taxon>Phycisphaeraceae</taxon>
        <taxon>Algisphaera</taxon>
    </lineage>
</organism>
<feature type="binding site" evidence="5">
    <location>
        <begin position="73"/>
        <end position="74"/>
    </location>
    <ligand>
        <name>substrate</name>
    </ligand>
</feature>
<dbReference type="AlphaFoldDB" id="A0A7X0H5H9"/>
<evidence type="ECO:0000256" key="5">
    <source>
        <dbReference type="HAMAP-Rule" id="MF_00818"/>
    </source>
</evidence>
<dbReference type="UniPathway" id="UPA00392"/>
<reference evidence="7 8" key="1">
    <citation type="submission" date="2020-08" db="EMBL/GenBank/DDBJ databases">
        <title>Genomic Encyclopedia of Type Strains, Phase IV (KMG-IV): sequencing the most valuable type-strain genomes for metagenomic binning, comparative biology and taxonomic classification.</title>
        <authorList>
            <person name="Goeker M."/>
        </authorList>
    </citation>
    <scope>NUCLEOTIDE SEQUENCE [LARGE SCALE GENOMIC DNA]</scope>
    <source>
        <strain evidence="7 8">DSM 103725</strain>
    </source>
</reference>
<dbReference type="RefSeq" id="WP_184675692.1">
    <property type="nucleotide sequence ID" value="NZ_JACHGY010000001.1"/>
</dbReference>
<keyword evidence="8" id="KW-1185">Reference proteome</keyword>
<dbReference type="InterPro" id="IPR043133">
    <property type="entry name" value="GTP-CH-I_C/QueF"/>
</dbReference>
<evidence type="ECO:0000256" key="3">
    <source>
        <dbReference type="ARBA" id="ARBA00022857"/>
    </source>
</evidence>
<name>A0A7X0H5H9_9BACT</name>
<feature type="compositionally biased region" description="Acidic residues" evidence="6">
    <location>
        <begin position="127"/>
        <end position="136"/>
    </location>
</feature>
<comment type="subcellular location">
    <subcellularLocation>
        <location evidence="5">Cytoplasm</location>
    </subcellularLocation>
</comment>
<feature type="active site" description="Proton donor" evidence="5">
    <location>
        <position position="39"/>
    </location>
</feature>
<comment type="pathway">
    <text evidence="5">tRNA modification; tRNA-queuosine biosynthesis.</text>
</comment>
<comment type="function">
    <text evidence="5">Catalyzes the NADPH-dependent reduction of 7-cyano-7-deazaguanine (preQ0) to 7-aminomethyl-7-deazaguanine (preQ1).</text>
</comment>
<feature type="region of interest" description="Disordered" evidence="6">
    <location>
        <begin position="113"/>
        <end position="142"/>
    </location>
</feature>
<dbReference type="EMBL" id="JACHGY010000001">
    <property type="protein sequence ID" value="MBB6428496.1"/>
    <property type="molecule type" value="Genomic_DNA"/>
</dbReference>
<dbReference type="PANTHER" id="PTHR34354:SF1">
    <property type="entry name" value="NADPH-DEPENDENT 7-CYANO-7-DEAZAGUANINE REDUCTASE"/>
    <property type="match status" value="1"/>
</dbReference>
<dbReference type="InterPro" id="IPR050084">
    <property type="entry name" value="NADPH_dep_7-cyano-7-deazaG_red"/>
</dbReference>
<proteinExistence type="inferred from homology"/>
<dbReference type="GO" id="GO:0033739">
    <property type="term" value="F:preQ1 synthase activity"/>
    <property type="evidence" value="ECO:0007669"/>
    <property type="project" value="UniProtKB-UniRule"/>
</dbReference>
<evidence type="ECO:0000256" key="2">
    <source>
        <dbReference type="ARBA" id="ARBA00022785"/>
    </source>
</evidence>
<comment type="catalytic activity">
    <reaction evidence="5">
        <text>7-aminomethyl-7-carbaguanine + 2 NADP(+) = 7-cyano-7-carbaguanine + 2 NADPH + 3 H(+)</text>
        <dbReference type="Rhea" id="RHEA:13409"/>
        <dbReference type="ChEBI" id="CHEBI:15378"/>
        <dbReference type="ChEBI" id="CHEBI:45075"/>
        <dbReference type="ChEBI" id="CHEBI:57783"/>
        <dbReference type="ChEBI" id="CHEBI:58349"/>
        <dbReference type="ChEBI" id="CHEBI:58703"/>
        <dbReference type="EC" id="1.7.1.13"/>
    </reaction>
</comment>
<comment type="caution">
    <text evidence="7">The sequence shown here is derived from an EMBL/GenBank/DDBJ whole genome shotgun (WGS) entry which is preliminary data.</text>
</comment>
<evidence type="ECO:0000256" key="6">
    <source>
        <dbReference type="SAM" id="MobiDB-lite"/>
    </source>
</evidence>
<evidence type="ECO:0000313" key="8">
    <source>
        <dbReference type="Proteomes" id="UP000541810"/>
    </source>
</evidence>
<dbReference type="InterPro" id="IPR029500">
    <property type="entry name" value="QueF"/>
</dbReference>
<gene>
    <name evidence="5" type="primary">queF</name>
    <name evidence="7" type="ORF">HNQ40_000302</name>
</gene>
<dbReference type="Proteomes" id="UP000541810">
    <property type="component" value="Unassembled WGS sequence"/>
</dbReference>
<dbReference type="EC" id="1.7.1.13" evidence="5"/>
<evidence type="ECO:0000256" key="4">
    <source>
        <dbReference type="ARBA" id="ARBA00023002"/>
    </source>
</evidence>
<dbReference type="InterPro" id="IPR016856">
    <property type="entry name" value="QueF_type1"/>
</dbReference>
<sequence>MPDRDLLKCFDNPNPGRPFVIEHISDEFTSVCPETGHPDFGSVILQYIPRDACIELKSLKLYYQSFRNEGIYYEAVTNKIAEDLDRSMDPIWMQIVTEWKGRGGIRSRITVELGRHPDDAPRSTGGDDFEDEEDDDRLPPGY</sequence>
<dbReference type="GO" id="GO:0008616">
    <property type="term" value="P:tRNA queuosine(34) biosynthetic process"/>
    <property type="evidence" value="ECO:0007669"/>
    <property type="project" value="UniProtKB-UniRule"/>
</dbReference>
<dbReference type="HAMAP" id="MF_00818">
    <property type="entry name" value="QueF_type1"/>
    <property type="match status" value="1"/>
</dbReference>
<feature type="binding site" evidence="5">
    <location>
        <begin position="54"/>
        <end position="56"/>
    </location>
    <ligand>
        <name>substrate</name>
    </ligand>
</feature>
<keyword evidence="2 5" id="KW-0671">Queuosine biosynthesis</keyword>
<evidence type="ECO:0000256" key="1">
    <source>
        <dbReference type="ARBA" id="ARBA00022490"/>
    </source>
</evidence>
<dbReference type="Pfam" id="PF14489">
    <property type="entry name" value="QueF"/>
    <property type="match status" value="1"/>
</dbReference>
<evidence type="ECO:0000313" key="7">
    <source>
        <dbReference type="EMBL" id="MBB6428496.1"/>
    </source>
</evidence>
<dbReference type="SUPFAM" id="SSF55620">
    <property type="entry name" value="Tetrahydrobiopterin biosynthesis enzymes-like"/>
    <property type="match status" value="1"/>
</dbReference>
<keyword evidence="4 5" id="KW-0560">Oxidoreductase</keyword>